<keyword evidence="7" id="KW-1185">Reference proteome</keyword>
<proteinExistence type="predicted"/>
<dbReference type="Gene3D" id="3.40.50.12780">
    <property type="entry name" value="N-terminal domain of ligase-like"/>
    <property type="match status" value="1"/>
</dbReference>
<evidence type="ECO:0000313" key="7">
    <source>
        <dbReference type="Proteomes" id="UP000030669"/>
    </source>
</evidence>
<dbReference type="InterPro" id="IPR020845">
    <property type="entry name" value="AMP-binding_CS"/>
</dbReference>
<sequence>MQAHAVSSLPATLPELLHTKSGELDSVLVFLRSGTPKVWSYAQLFEEASIHARRLTSLGLRQGGGDVILTSFLRHEDHILFFWACCLAGIPVCPLPAWHPDPSRQAAVFRHLCDVFENPTLVTTSDAAQTVHALAPDLRVITAEELPSPDTESVTYPTWKPCPDDVVCYMLTSGSTGKSKAVALRHSNLLSAVRGKIAHHGTSSTSRFLNWISFDHVACLCEVHLHALEVNGSQFHTSPSEIIRRPSDLLRLCSEFKITYTFSPNFLLAKICEENQSAPYDKLDLSPLHSLISGGEAVPIKTAVAFADLMEKCGAPRNALRAGFGMTETCAGSVYDTRPILRDPTSVSIKYLSVGKSCNGISVRIVEPITGSASPPDKIGSLQVRGPTVFRQYHNDPMATAEAFTADGWFVTGELGYLDQDGNLHLVGRTKDVLNINGLKYASEDVEHYVEEAGIPGVVKSSVFVCPVRIGQADTETYAVFYQHDMGAGSAYDEAYGDEIVASNKAVKSRCAMFCSQAPHVVLALPRQYFVKSALGKVSRSGLSHSYLAGEFKDAEGRQTSANPTQGIEYAPSDMNSPVEHLVAKAISDVFDCSITGVRREQNIFDFGASSLHLMRLKHVLEERLSVRDIPTIELLRRPNVGELCDYIGTFSAEGSSSALASVEYQPLVCLNASGLNPPLFLVHPGVGEILVFIGLARMFTGDRPVYALRARGFDHGESPFGTFQEMVDSYTSAIEKCLPNGPYCIAGYSFGGAVAFEIGKRWQKAESASPGSELIWTEVLLNLTMFLSLIPSLELDSVRAALLAEFPAIEGHDMEPCEKTRGAVIKWIFKRANQRRLSELNLELNAFARWVKVAYEINRTGRTFEPRGCVKGALTTVFCAVPLPSMGTREEYRRERLSAWKEFSGPRFEMVDVDGEHYTMLSEEHIDSFAQKLKQALQRSEKSPVEISAQMSPSKADFDAVPVIDFGLAEKSPNEYFQQLKYALEEVGFLVLVNVPGFEASFQQDLFALAESLFRKPQAWKDSLGTENSFSLRGYFRADTIEGAHKAHAEAYRFGAEMPAPGDVKDTTVPFWLRLHEGPNQWPPEEDVPGFRRQMEVLFERYYQLNLTLNQHICALLGVDAAVLDAYFPAKREFNSAIWHYFPVTPEIARSARDGFAQAMHEHRDPSTFVTCLIQSRAGLQVQNHAGAWVDIPMVEGGVVCNIGMHLMTLTGGRLVATTHRVNTLKIDEDRYTIPYVLSTRLDKRIEPLPQFAAKAHVPPNPKILKLMAVEDPLVRSGYARLSLFPAATKRLYPKEFEEARALGVL</sequence>
<dbReference type="PROSITE" id="PS00455">
    <property type="entry name" value="AMP_BINDING"/>
    <property type="match status" value="1"/>
</dbReference>
<dbReference type="eggNOG" id="KOG1176">
    <property type="taxonomic scope" value="Eukaryota"/>
</dbReference>
<dbReference type="STRING" id="670483.S7RXV8"/>
<dbReference type="eggNOG" id="KOG0143">
    <property type="taxonomic scope" value="Eukaryota"/>
</dbReference>
<dbReference type="Gene3D" id="1.10.1200.10">
    <property type="entry name" value="ACP-like"/>
    <property type="match status" value="1"/>
</dbReference>
<dbReference type="Gene3D" id="2.60.120.330">
    <property type="entry name" value="B-lactam Antibiotic, Isopenicillin N Synthase, Chain"/>
    <property type="match status" value="1"/>
</dbReference>
<protein>
    <submittedName>
        <fullName evidence="6">Acetyl-CoA synthetase-like protein</fullName>
    </submittedName>
</protein>
<dbReference type="KEGG" id="gtr:GLOTRDRAFT_126072"/>
<dbReference type="Pfam" id="PF14226">
    <property type="entry name" value="DIOX_N"/>
    <property type="match status" value="1"/>
</dbReference>
<dbReference type="InterPro" id="IPR027443">
    <property type="entry name" value="IPNS-like_sf"/>
</dbReference>
<keyword evidence="2" id="KW-0597">Phosphoprotein</keyword>
<dbReference type="PANTHER" id="PTHR24096:SF267">
    <property type="entry name" value="MALONATE--COA LIGASE ACSF3, MITOCHONDRIAL"/>
    <property type="match status" value="1"/>
</dbReference>
<dbReference type="HOGENOM" id="CLU_000022_23_6_1"/>
<dbReference type="OMA" id="LWPAFGM"/>
<dbReference type="GeneID" id="19301322"/>
<dbReference type="GO" id="GO:0016740">
    <property type="term" value="F:transferase activity"/>
    <property type="evidence" value="ECO:0007669"/>
    <property type="project" value="UniProtKB-KW"/>
</dbReference>
<dbReference type="Pfam" id="PF00550">
    <property type="entry name" value="PP-binding"/>
    <property type="match status" value="1"/>
</dbReference>
<dbReference type="GO" id="GO:0031957">
    <property type="term" value="F:very long-chain fatty acid-CoA ligase activity"/>
    <property type="evidence" value="ECO:0007669"/>
    <property type="project" value="TreeGrafter"/>
</dbReference>
<dbReference type="InterPro" id="IPR009081">
    <property type="entry name" value="PP-bd_ACP"/>
</dbReference>
<dbReference type="Pfam" id="PF03171">
    <property type="entry name" value="2OG-FeII_Oxy"/>
    <property type="match status" value="1"/>
</dbReference>
<evidence type="ECO:0000256" key="1">
    <source>
        <dbReference type="ARBA" id="ARBA00022450"/>
    </source>
</evidence>
<dbReference type="Gene3D" id="3.40.50.1820">
    <property type="entry name" value="alpha/beta hydrolase"/>
    <property type="match status" value="1"/>
</dbReference>
<dbReference type="GO" id="GO:0006633">
    <property type="term" value="P:fatty acid biosynthetic process"/>
    <property type="evidence" value="ECO:0007669"/>
    <property type="project" value="TreeGrafter"/>
</dbReference>
<dbReference type="InterPro" id="IPR020802">
    <property type="entry name" value="TesA-like"/>
</dbReference>
<dbReference type="PANTHER" id="PTHR24096">
    <property type="entry name" value="LONG-CHAIN-FATTY-ACID--COA LIGASE"/>
    <property type="match status" value="1"/>
</dbReference>
<dbReference type="SMART" id="SM00824">
    <property type="entry name" value="PKS_TE"/>
    <property type="match status" value="1"/>
</dbReference>
<reference evidence="6 7" key="1">
    <citation type="journal article" date="2012" name="Science">
        <title>The Paleozoic origin of enzymatic lignin decomposition reconstructed from 31 fungal genomes.</title>
        <authorList>
            <person name="Floudas D."/>
            <person name="Binder M."/>
            <person name="Riley R."/>
            <person name="Barry K."/>
            <person name="Blanchette R.A."/>
            <person name="Henrissat B."/>
            <person name="Martinez A.T."/>
            <person name="Otillar R."/>
            <person name="Spatafora J.W."/>
            <person name="Yadav J.S."/>
            <person name="Aerts A."/>
            <person name="Benoit I."/>
            <person name="Boyd A."/>
            <person name="Carlson A."/>
            <person name="Copeland A."/>
            <person name="Coutinho P.M."/>
            <person name="de Vries R.P."/>
            <person name="Ferreira P."/>
            <person name="Findley K."/>
            <person name="Foster B."/>
            <person name="Gaskell J."/>
            <person name="Glotzer D."/>
            <person name="Gorecki P."/>
            <person name="Heitman J."/>
            <person name="Hesse C."/>
            <person name="Hori C."/>
            <person name="Igarashi K."/>
            <person name="Jurgens J.A."/>
            <person name="Kallen N."/>
            <person name="Kersten P."/>
            <person name="Kohler A."/>
            <person name="Kuees U."/>
            <person name="Kumar T.K.A."/>
            <person name="Kuo A."/>
            <person name="LaButti K."/>
            <person name="Larrondo L.F."/>
            <person name="Lindquist E."/>
            <person name="Ling A."/>
            <person name="Lombard V."/>
            <person name="Lucas S."/>
            <person name="Lundell T."/>
            <person name="Martin R."/>
            <person name="McLaughlin D.J."/>
            <person name="Morgenstern I."/>
            <person name="Morin E."/>
            <person name="Murat C."/>
            <person name="Nagy L.G."/>
            <person name="Nolan M."/>
            <person name="Ohm R.A."/>
            <person name="Patyshakuliyeva A."/>
            <person name="Rokas A."/>
            <person name="Ruiz-Duenas F.J."/>
            <person name="Sabat G."/>
            <person name="Salamov A."/>
            <person name="Samejima M."/>
            <person name="Schmutz J."/>
            <person name="Slot J.C."/>
            <person name="St John F."/>
            <person name="Stenlid J."/>
            <person name="Sun H."/>
            <person name="Sun S."/>
            <person name="Syed K."/>
            <person name="Tsang A."/>
            <person name="Wiebenga A."/>
            <person name="Young D."/>
            <person name="Pisabarro A."/>
            <person name="Eastwood D.C."/>
            <person name="Martin F."/>
            <person name="Cullen D."/>
            <person name="Grigoriev I.V."/>
            <person name="Hibbett D.S."/>
        </authorList>
    </citation>
    <scope>NUCLEOTIDE SEQUENCE [LARGE SCALE GENOMIC DNA]</scope>
    <source>
        <strain evidence="6 7">ATCC 11539</strain>
    </source>
</reference>
<keyword evidence="3" id="KW-0808">Transferase</keyword>
<dbReference type="Pfam" id="PF00501">
    <property type="entry name" value="AMP-binding"/>
    <property type="match status" value="1"/>
</dbReference>
<dbReference type="SUPFAM" id="SSF56801">
    <property type="entry name" value="Acetyl-CoA synthetase-like"/>
    <property type="match status" value="1"/>
</dbReference>
<dbReference type="InterPro" id="IPR042099">
    <property type="entry name" value="ANL_N_sf"/>
</dbReference>
<evidence type="ECO:0000256" key="3">
    <source>
        <dbReference type="ARBA" id="ARBA00022679"/>
    </source>
</evidence>
<evidence type="ECO:0000259" key="5">
    <source>
        <dbReference type="PROSITE" id="PS51471"/>
    </source>
</evidence>
<dbReference type="SUPFAM" id="SSF53474">
    <property type="entry name" value="alpha/beta-Hydrolases"/>
    <property type="match status" value="1"/>
</dbReference>
<dbReference type="Pfam" id="PF00975">
    <property type="entry name" value="Thioesterase"/>
    <property type="match status" value="1"/>
</dbReference>
<dbReference type="RefSeq" id="XP_007862668.1">
    <property type="nucleotide sequence ID" value="XM_007864477.1"/>
</dbReference>
<dbReference type="InterPro" id="IPR000873">
    <property type="entry name" value="AMP-dep_synth/lig_dom"/>
</dbReference>
<evidence type="ECO:0000259" key="4">
    <source>
        <dbReference type="PROSITE" id="PS50075"/>
    </source>
</evidence>
<dbReference type="InterPro" id="IPR029058">
    <property type="entry name" value="AB_hydrolase_fold"/>
</dbReference>
<keyword evidence="1" id="KW-0596">Phosphopantetheine</keyword>
<dbReference type="eggNOG" id="KOG1202">
    <property type="taxonomic scope" value="Eukaryota"/>
</dbReference>
<organism evidence="6 7">
    <name type="scientific">Gloeophyllum trabeum (strain ATCC 11539 / FP-39264 / Madison 617)</name>
    <name type="common">Brown rot fungus</name>
    <dbReference type="NCBI Taxonomy" id="670483"/>
    <lineage>
        <taxon>Eukaryota</taxon>
        <taxon>Fungi</taxon>
        <taxon>Dikarya</taxon>
        <taxon>Basidiomycota</taxon>
        <taxon>Agaricomycotina</taxon>
        <taxon>Agaricomycetes</taxon>
        <taxon>Gloeophyllales</taxon>
        <taxon>Gloeophyllaceae</taxon>
        <taxon>Gloeophyllum</taxon>
    </lineage>
</organism>
<dbReference type="SUPFAM" id="SSF51197">
    <property type="entry name" value="Clavaminate synthase-like"/>
    <property type="match status" value="1"/>
</dbReference>
<dbReference type="InterPro" id="IPR005123">
    <property type="entry name" value="Oxoglu/Fe-dep_dioxygenase_dom"/>
</dbReference>
<evidence type="ECO:0000256" key="2">
    <source>
        <dbReference type="ARBA" id="ARBA00022553"/>
    </source>
</evidence>
<accession>S7RXV8</accession>
<evidence type="ECO:0000313" key="6">
    <source>
        <dbReference type="EMBL" id="EPQ59775.1"/>
    </source>
</evidence>
<dbReference type="SUPFAM" id="SSF47336">
    <property type="entry name" value="ACP-like"/>
    <property type="match status" value="1"/>
</dbReference>
<dbReference type="InterPro" id="IPR036736">
    <property type="entry name" value="ACP-like_sf"/>
</dbReference>
<name>S7RXV8_GLOTA</name>
<gene>
    <name evidence="6" type="ORF">GLOTRDRAFT_126072</name>
</gene>
<dbReference type="PROSITE" id="PS51471">
    <property type="entry name" value="FE2OG_OXY"/>
    <property type="match status" value="1"/>
</dbReference>
<dbReference type="Gene3D" id="3.30.300.30">
    <property type="match status" value="1"/>
</dbReference>
<dbReference type="InterPro" id="IPR001031">
    <property type="entry name" value="Thioesterase"/>
</dbReference>
<feature type="domain" description="Carrier" evidence="4">
    <location>
        <begin position="574"/>
        <end position="652"/>
    </location>
</feature>
<dbReference type="InterPro" id="IPR044861">
    <property type="entry name" value="IPNS-like_FE2OG_OXY"/>
</dbReference>
<dbReference type="Proteomes" id="UP000030669">
    <property type="component" value="Unassembled WGS sequence"/>
</dbReference>
<dbReference type="PROSITE" id="PS50075">
    <property type="entry name" value="CARRIER"/>
    <property type="match status" value="1"/>
</dbReference>
<feature type="domain" description="Fe2OG dioxygenase" evidence="5">
    <location>
        <begin position="1134"/>
        <end position="1245"/>
    </location>
</feature>
<dbReference type="InterPro" id="IPR045851">
    <property type="entry name" value="AMP-bd_C_sf"/>
</dbReference>
<dbReference type="EMBL" id="KB469297">
    <property type="protein sequence ID" value="EPQ59775.1"/>
    <property type="molecule type" value="Genomic_DNA"/>
</dbReference>
<dbReference type="OrthoDB" id="288590at2759"/>
<dbReference type="InterPro" id="IPR026992">
    <property type="entry name" value="DIOX_N"/>
</dbReference>